<name>A0A1Q2D3Z7_9ENTE</name>
<reference evidence="2 3" key="1">
    <citation type="journal article" date="2010" name="Int. J. Syst. Evol. Microbiol.">
        <title>Vagococcus penaei sp. nov., isolated from spoilage microbiota of cooked shrimp (Penaeus vannamei).</title>
        <authorList>
            <person name="Jaffres E."/>
            <person name="Prevost H."/>
            <person name="Rossero A."/>
            <person name="Joffraud J.J."/>
            <person name="Dousset X."/>
        </authorList>
    </citation>
    <scope>NUCLEOTIDE SEQUENCE [LARGE SCALE GENOMIC DNA]</scope>
    <source>
        <strain evidence="2 3">CD276</strain>
    </source>
</reference>
<evidence type="ECO:0000313" key="2">
    <source>
        <dbReference type="EMBL" id="AQP53116.1"/>
    </source>
</evidence>
<dbReference type="InterPro" id="IPR050624">
    <property type="entry name" value="HTH-type_Tx_Regulator"/>
</dbReference>
<evidence type="ECO:0000313" key="3">
    <source>
        <dbReference type="Proteomes" id="UP000188246"/>
    </source>
</evidence>
<dbReference type="InterPro" id="IPR001647">
    <property type="entry name" value="HTH_TetR"/>
</dbReference>
<organism evidence="2 3">
    <name type="scientific">Vagococcus penaei</name>
    <dbReference type="NCBI Taxonomy" id="633807"/>
    <lineage>
        <taxon>Bacteria</taxon>
        <taxon>Bacillati</taxon>
        <taxon>Bacillota</taxon>
        <taxon>Bacilli</taxon>
        <taxon>Lactobacillales</taxon>
        <taxon>Enterococcaceae</taxon>
        <taxon>Vagococcus</taxon>
    </lineage>
</organism>
<dbReference type="PANTHER" id="PTHR43479">
    <property type="entry name" value="ACREF/ENVCD OPERON REPRESSOR-RELATED"/>
    <property type="match status" value="1"/>
</dbReference>
<sequence length="189" mass="21828">MARRKTITREHILDATYQVIATEGFSGFTARNIASKMKSSTQPIYLEFKNMEDLREAFLRDIEKYLTDDVFSKVVTGDALLDICLNFLEFAKREKILYRSLFVENHDGGKDLNKFSHNLYYEKINNDEKYVNLSDEQKESLFIGMFIIVTGLASLISSERIHPTQEEISQIVENCVKFSESNPNMALTM</sequence>
<dbReference type="Gene3D" id="1.10.357.10">
    <property type="entry name" value="Tetracycline Repressor, domain 2"/>
    <property type="match status" value="1"/>
</dbReference>
<dbReference type="KEGG" id="vpi:BW732_01975"/>
<dbReference type="InterPro" id="IPR009057">
    <property type="entry name" value="Homeodomain-like_sf"/>
</dbReference>
<dbReference type="GO" id="GO:0003677">
    <property type="term" value="F:DNA binding"/>
    <property type="evidence" value="ECO:0007669"/>
    <property type="project" value="UniProtKB-UniRule"/>
</dbReference>
<dbReference type="PROSITE" id="PS50977">
    <property type="entry name" value="HTH_TETR_2"/>
    <property type="match status" value="1"/>
</dbReference>
<gene>
    <name evidence="2" type="ORF">BW732_01975</name>
</gene>
<dbReference type="AlphaFoldDB" id="A0A1Q2D3Z7"/>
<dbReference type="STRING" id="633807.BW732_01975"/>
<dbReference type="SUPFAM" id="SSF46689">
    <property type="entry name" value="Homeodomain-like"/>
    <property type="match status" value="1"/>
</dbReference>
<protein>
    <submittedName>
        <fullName evidence="2">TetR family transcriptional regulator</fullName>
    </submittedName>
</protein>
<proteinExistence type="predicted"/>
<accession>A0A1Q2D3Z7</accession>
<dbReference type="EMBL" id="CP019609">
    <property type="protein sequence ID" value="AQP53116.1"/>
    <property type="molecule type" value="Genomic_DNA"/>
</dbReference>
<dbReference type="PANTHER" id="PTHR43479:SF11">
    <property type="entry name" value="ACREF_ENVCD OPERON REPRESSOR-RELATED"/>
    <property type="match status" value="1"/>
</dbReference>
<dbReference type="Proteomes" id="UP000188246">
    <property type="component" value="Chromosome"/>
</dbReference>
<keyword evidence="3" id="KW-1185">Reference proteome</keyword>
<evidence type="ECO:0000256" key="1">
    <source>
        <dbReference type="ARBA" id="ARBA00023125"/>
    </source>
</evidence>
<keyword evidence="1" id="KW-0238">DNA-binding</keyword>
<dbReference type="RefSeq" id="WP_077275213.1">
    <property type="nucleotide sequence ID" value="NZ_CP019609.1"/>
</dbReference>
<dbReference type="OrthoDB" id="66596at2"/>
<dbReference type="Pfam" id="PF00440">
    <property type="entry name" value="TetR_N"/>
    <property type="match status" value="1"/>
</dbReference>